<feature type="signal peptide" evidence="5">
    <location>
        <begin position="1"/>
        <end position="20"/>
    </location>
</feature>
<feature type="domain" description="SMB" evidence="6">
    <location>
        <begin position="71"/>
        <end position="114"/>
    </location>
</feature>
<accession>A0A812NLY2</accession>
<evidence type="ECO:0000256" key="5">
    <source>
        <dbReference type="SAM" id="SignalP"/>
    </source>
</evidence>
<evidence type="ECO:0000256" key="1">
    <source>
        <dbReference type="ARBA" id="ARBA00022729"/>
    </source>
</evidence>
<dbReference type="InterPro" id="IPR001212">
    <property type="entry name" value="Somatomedin_B_dom"/>
</dbReference>
<dbReference type="GO" id="GO:0005975">
    <property type="term" value="P:carbohydrate metabolic process"/>
    <property type="evidence" value="ECO:0007669"/>
    <property type="project" value="InterPro"/>
</dbReference>
<evidence type="ECO:0000256" key="2">
    <source>
        <dbReference type="ARBA" id="ARBA00022801"/>
    </source>
</evidence>
<dbReference type="PROSITE" id="PS50958">
    <property type="entry name" value="SMB_2"/>
    <property type="match status" value="1"/>
</dbReference>
<keyword evidence="9" id="KW-1185">Reference proteome</keyword>
<feature type="chain" id="PRO_5032957278" evidence="5">
    <location>
        <begin position="21"/>
        <end position="445"/>
    </location>
</feature>
<evidence type="ECO:0000313" key="9">
    <source>
        <dbReference type="Proteomes" id="UP000604046"/>
    </source>
</evidence>
<comment type="caution">
    <text evidence="8">The sequence shown here is derived from an EMBL/GenBank/DDBJ whole genome shotgun (WGS) entry which is preliminary data.</text>
</comment>
<organism evidence="8 9">
    <name type="scientific">Symbiodinium natans</name>
    <dbReference type="NCBI Taxonomy" id="878477"/>
    <lineage>
        <taxon>Eukaryota</taxon>
        <taxon>Sar</taxon>
        <taxon>Alveolata</taxon>
        <taxon>Dinophyceae</taxon>
        <taxon>Suessiales</taxon>
        <taxon>Symbiodiniaceae</taxon>
        <taxon>Symbiodinium</taxon>
    </lineage>
</organism>
<dbReference type="InterPro" id="IPR000757">
    <property type="entry name" value="Beta-glucanase-like"/>
</dbReference>
<protein>
    <submittedName>
        <fullName evidence="8">LicB protein</fullName>
    </submittedName>
</protein>
<evidence type="ECO:0000259" key="6">
    <source>
        <dbReference type="PROSITE" id="PS50958"/>
    </source>
</evidence>
<dbReference type="PANTHER" id="PTHR10963">
    <property type="entry name" value="GLYCOSYL HYDROLASE-RELATED"/>
    <property type="match status" value="1"/>
</dbReference>
<keyword evidence="3" id="KW-1015">Disulfide bond</keyword>
<dbReference type="Pfam" id="PF00722">
    <property type="entry name" value="Glyco_hydro_16"/>
    <property type="match status" value="1"/>
</dbReference>
<gene>
    <name evidence="8" type="primary">licB</name>
    <name evidence="8" type="ORF">SNAT2548_LOCUS16638</name>
</gene>
<dbReference type="InterPro" id="IPR050546">
    <property type="entry name" value="Glycosyl_Hydrlase_16"/>
</dbReference>
<keyword evidence="1 5" id="KW-0732">Signal</keyword>
<dbReference type="Gene3D" id="2.60.120.200">
    <property type="match status" value="1"/>
</dbReference>
<dbReference type="InterPro" id="IPR013320">
    <property type="entry name" value="ConA-like_dom_sf"/>
</dbReference>
<reference evidence="8" key="1">
    <citation type="submission" date="2021-02" db="EMBL/GenBank/DDBJ databases">
        <authorList>
            <person name="Dougan E. K."/>
            <person name="Rhodes N."/>
            <person name="Thang M."/>
            <person name="Chan C."/>
        </authorList>
    </citation>
    <scope>NUCLEOTIDE SEQUENCE</scope>
</reference>
<dbReference type="SUPFAM" id="SSF49899">
    <property type="entry name" value="Concanavalin A-like lectins/glucanases"/>
    <property type="match status" value="1"/>
</dbReference>
<evidence type="ECO:0000313" key="8">
    <source>
        <dbReference type="EMBL" id="CAE7317282.1"/>
    </source>
</evidence>
<dbReference type="EMBL" id="CAJNDS010002086">
    <property type="protein sequence ID" value="CAE7317282.1"/>
    <property type="molecule type" value="Genomic_DNA"/>
</dbReference>
<dbReference type="Gene3D" id="4.10.410.20">
    <property type="match status" value="1"/>
</dbReference>
<evidence type="ECO:0000259" key="7">
    <source>
        <dbReference type="PROSITE" id="PS51762"/>
    </source>
</evidence>
<feature type="domain" description="GH16" evidence="7">
    <location>
        <begin position="134"/>
        <end position="399"/>
    </location>
</feature>
<keyword evidence="2" id="KW-0378">Hydrolase</keyword>
<keyword evidence="4" id="KW-0326">Glycosidase</keyword>
<evidence type="ECO:0000256" key="4">
    <source>
        <dbReference type="ARBA" id="ARBA00023295"/>
    </source>
</evidence>
<dbReference type="OrthoDB" id="25131at2759"/>
<dbReference type="GO" id="GO:0004553">
    <property type="term" value="F:hydrolase activity, hydrolyzing O-glycosyl compounds"/>
    <property type="evidence" value="ECO:0007669"/>
    <property type="project" value="InterPro"/>
</dbReference>
<sequence>MALNLLTKTLVASFCGAALAQGDVAQELLQDDDVCNAGEACDLSLRQLRGLAIVENASNASGEEKDALGSAWGSCKSYGCPSSYHPSHHCQCNRKCENYGNCCADIASCSAPSPPAELPAGGGARIRPGQVAGHPDPSKTYPSYPGFTLALVEEFDSPLDLDNDPIWTWSDGGLYEGDVRFVKEQIKFEDGKMKITAAPNPGIATQACSHAEVGTVANKPLVSGEFRSRRNTFRYGRYEVRMKAPEVQPGNADIDGNFIATMFIFRDAKFRHWREIDIEVTGDAPNSVTTNVLRADNTEWWSPRIAASKESHVQGNARAEFHTYGFEWLPDRVTWYIDGRAVRSHYGGHPPIPDKSAKVMMNLWIFGPKANFGGKQIRNNRYPMTNEYDWFRFYKWDGETTYPCAGFSSSCLSSDDTYLDGNNPCDGQPMVGSWHGKTACAASCR</sequence>
<proteinExistence type="predicted"/>
<dbReference type="PANTHER" id="PTHR10963:SF22">
    <property type="entry name" value="GLYCOSIDASE CRH2-RELATED"/>
    <property type="match status" value="1"/>
</dbReference>
<name>A0A812NLY2_9DINO</name>
<evidence type="ECO:0000256" key="3">
    <source>
        <dbReference type="ARBA" id="ARBA00023157"/>
    </source>
</evidence>
<dbReference type="PROSITE" id="PS51762">
    <property type="entry name" value="GH16_2"/>
    <property type="match status" value="1"/>
</dbReference>
<dbReference type="Proteomes" id="UP000604046">
    <property type="component" value="Unassembled WGS sequence"/>
</dbReference>
<dbReference type="AlphaFoldDB" id="A0A812NLY2"/>